<keyword evidence="8" id="KW-1185">Reference proteome</keyword>
<protein>
    <submittedName>
        <fullName evidence="7">Neutral zinc metallopeptidase</fullName>
    </submittedName>
</protein>
<organism evidence="7 8">
    <name type="scientific">Nonomuraea marmarensis</name>
    <dbReference type="NCBI Taxonomy" id="3351344"/>
    <lineage>
        <taxon>Bacteria</taxon>
        <taxon>Bacillati</taxon>
        <taxon>Actinomycetota</taxon>
        <taxon>Actinomycetes</taxon>
        <taxon>Streptosporangiales</taxon>
        <taxon>Streptosporangiaceae</taxon>
        <taxon>Nonomuraea</taxon>
    </lineage>
</organism>
<proteinExistence type="predicted"/>
<sequence>MQFDDDAPLDPSQVEDARASGPQPGRGGGMPSGCMLPVGGRGAGCLVLVVAVAGLFLFRFLPFSGQEGGQQGGGQQPSPPPALSPSGNLAERCRTGADADQSEDCRIVGIVNSIQSYWRQAFQERGRTYQPAKTVLFSRAVNTGCGVASSAVGPFYCPGDRKVYLDLAFFNTLQRDFGAEGGPFAQAYVIAHEYGHHVQNLLGTMNRVGDNSRPGATSPSVRLELQADCYAGVWAHNAVKTGFYQAPFSQTDIDQALSAAAAVGDDSIQRRSQGRVTPDAFTHGTSQQRGKWFSIGYDGGDPKRCDTFTGGI</sequence>
<evidence type="ECO:0000256" key="3">
    <source>
        <dbReference type="ARBA" id="ARBA00022989"/>
    </source>
</evidence>
<comment type="caution">
    <text evidence="7">The sequence shown here is derived from an EMBL/GenBank/DDBJ whole genome shotgun (WGS) entry which is preliminary data.</text>
</comment>
<dbReference type="RefSeq" id="WP_393174084.1">
    <property type="nucleotide sequence ID" value="NZ_JBICRM010000035.1"/>
</dbReference>
<dbReference type="InterPro" id="IPR007343">
    <property type="entry name" value="Uncharacterised_pept_Zn_put"/>
</dbReference>
<feature type="transmembrane region" description="Helical" evidence="6">
    <location>
        <begin position="38"/>
        <end position="58"/>
    </location>
</feature>
<reference evidence="7 8" key="1">
    <citation type="submission" date="2024-10" db="EMBL/GenBank/DDBJ databases">
        <authorList>
            <person name="Topkara A.R."/>
            <person name="Saygin H."/>
        </authorList>
    </citation>
    <scope>NUCLEOTIDE SEQUENCE [LARGE SCALE GENOMIC DNA]</scope>
    <source>
        <strain evidence="7 8">M3C6</strain>
    </source>
</reference>
<evidence type="ECO:0000256" key="1">
    <source>
        <dbReference type="ARBA" id="ARBA00004167"/>
    </source>
</evidence>
<evidence type="ECO:0000256" key="5">
    <source>
        <dbReference type="SAM" id="MobiDB-lite"/>
    </source>
</evidence>
<keyword evidence="3 6" id="KW-1133">Transmembrane helix</keyword>
<dbReference type="Pfam" id="PF04228">
    <property type="entry name" value="Zn_peptidase"/>
    <property type="match status" value="1"/>
</dbReference>
<keyword evidence="4 6" id="KW-0472">Membrane</keyword>
<evidence type="ECO:0000256" key="6">
    <source>
        <dbReference type="SAM" id="Phobius"/>
    </source>
</evidence>
<dbReference type="Proteomes" id="UP001603978">
    <property type="component" value="Unassembled WGS sequence"/>
</dbReference>
<evidence type="ECO:0000313" key="8">
    <source>
        <dbReference type="Proteomes" id="UP001603978"/>
    </source>
</evidence>
<dbReference type="PANTHER" id="PTHR30168">
    <property type="entry name" value="PUTATIVE MEMBRANE PROTEIN YPFJ"/>
    <property type="match status" value="1"/>
</dbReference>
<accession>A0ABW7AQS5</accession>
<evidence type="ECO:0000256" key="2">
    <source>
        <dbReference type="ARBA" id="ARBA00022692"/>
    </source>
</evidence>
<dbReference type="SUPFAM" id="SSF55486">
    <property type="entry name" value="Metalloproteases ('zincins'), catalytic domain"/>
    <property type="match status" value="1"/>
</dbReference>
<name>A0ABW7AQS5_9ACTN</name>
<evidence type="ECO:0000256" key="4">
    <source>
        <dbReference type="ARBA" id="ARBA00023136"/>
    </source>
</evidence>
<keyword evidence="2 6" id="KW-0812">Transmembrane</keyword>
<feature type="region of interest" description="Disordered" evidence="5">
    <location>
        <begin position="1"/>
        <end position="32"/>
    </location>
</feature>
<comment type="subcellular location">
    <subcellularLocation>
        <location evidence="1">Membrane</location>
        <topology evidence="1">Single-pass membrane protein</topology>
    </subcellularLocation>
</comment>
<evidence type="ECO:0000313" key="7">
    <source>
        <dbReference type="EMBL" id="MFG1709378.1"/>
    </source>
</evidence>
<gene>
    <name evidence="7" type="ORF">ACFLIM_39925</name>
</gene>
<feature type="region of interest" description="Disordered" evidence="5">
    <location>
        <begin position="67"/>
        <end position="97"/>
    </location>
</feature>
<dbReference type="EMBL" id="JBICRM010000035">
    <property type="protein sequence ID" value="MFG1709378.1"/>
    <property type="molecule type" value="Genomic_DNA"/>
</dbReference>
<dbReference type="PANTHER" id="PTHR30168:SF0">
    <property type="entry name" value="INNER MEMBRANE PROTEIN"/>
    <property type="match status" value="1"/>
</dbReference>